<evidence type="ECO:0000313" key="1">
    <source>
        <dbReference type="EMBL" id="KAA3674529.1"/>
    </source>
</evidence>
<accession>A0A5J4NGY5</accession>
<reference evidence="1 2" key="1">
    <citation type="journal article" date="2019" name="Gigascience">
        <title>Whole-genome sequence of the oriental lung fluke Paragonimus westermani.</title>
        <authorList>
            <person name="Oey H."/>
            <person name="Zakrzewski M."/>
            <person name="Narain K."/>
            <person name="Devi K.R."/>
            <person name="Agatsuma T."/>
            <person name="Nawaratna S."/>
            <person name="Gobert G.N."/>
            <person name="Jones M.K."/>
            <person name="Ragan M.A."/>
            <person name="McManus D.P."/>
            <person name="Krause L."/>
        </authorList>
    </citation>
    <scope>NUCLEOTIDE SEQUENCE [LARGE SCALE GENOMIC DNA]</scope>
    <source>
        <strain evidence="1 2">IND2009</strain>
    </source>
</reference>
<sequence length="417" mass="46957">MSKQAGNTLDLATTSSLLSLIQLLDKATWIQFRIRPIANELINLMRLVQVNWSGLSIAFFNRTEKRLLSYGLFSICQSAKEDQKTASVRQLLEISGEAATREKLDKFVLKRLSPSTDVPMQARSILPFRYRVTAGLQVDIKNAVGLSVQSGDFVFAVGKIMRGNATSSLLENKIYGYGLDDELLFDQLVLTCPMANPMWIGSPQMTKPYMDDGAILVVELFKIPLNFSTDGKVFIATPGSWFDVKTEEPKRSGRLTRSHLGEQHLVGWSAMKLFDWGFVRAGLHELVVLKPPVRRSWLNVIQEQSESVLLLNNVTIQPELGLSVYLKDGNLLGQTQNLGEELELLKTYSQITKFQKRQTTVEDNPADNDIHVEASSVQLLGEYRRHCDKQWYPEDLDGQTVGDKLLGEIHQLLTKEL</sequence>
<keyword evidence="2" id="KW-1185">Reference proteome</keyword>
<dbReference type="EMBL" id="QNGE01003089">
    <property type="protein sequence ID" value="KAA3674529.1"/>
    <property type="molecule type" value="Genomic_DNA"/>
</dbReference>
<dbReference type="AlphaFoldDB" id="A0A5J4NGY5"/>
<dbReference type="Proteomes" id="UP000324629">
    <property type="component" value="Unassembled WGS sequence"/>
</dbReference>
<protein>
    <submittedName>
        <fullName evidence="1">Uncharacterized protein</fullName>
    </submittedName>
</protein>
<organism evidence="1 2">
    <name type="scientific">Paragonimus westermani</name>
    <dbReference type="NCBI Taxonomy" id="34504"/>
    <lineage>
        <taxon>Eukaryota</taxon>
        <taxon>Metazoa</taxon>
        <taxon>Spiralia</taxon>
        <taxon>Lophotrochozoa</taxon>
        <taxon>Platyhelminthes</taxon>
        <taxon>Trematoda</taxon>
        <taxon>Digenea</taxon>
        <taxon>Plagiorchiida</taxon>
        <taxon>Troglotremata</taxon>
        <taxon>Troglotrematidae</taxon>
        <taxon>Paragonimus</taxon>
    </lineage>
</organism>
<evidence type="ECO:0000313" key="2">
    <source>
        <dbReference type="Proteomes" id="UP000324629"/>
    </source>
</evidence>
<comment type="caution">
    <text evidence="1">The sequence shown here is derived from an EMBL/GenBank/DDBJ whole genome shotgun (WGS) entry which is preliminary data.</text>
</comment>
<feature type="non-terminal residue" evidence="1">
    <location>
        <position position="417"/>
    </location>
</feature>
<proteinExistence type="predicted"/>
<name>A0A5J4NGY5_9TREM</name>
<gene>
    <name evidence="1" type="ORF">DEA37_0002871</name>
</gene>